<dbReference type="NCBIfam" id="TIGR04183">
    <property type="entry name" value="Por_Secre_tail"/>
    <property type="match status" value="1"/>
</dbReference>
<feature type="domain" description="Secretion system C-terminal sorting" evidence="2">
    <location>
        <begin position="141"/>
        <end position="216"/>
    </location>
</feature>
<keyword evidence="1" id="KW-0732">Signal</keyword>
<dbReference type="InterPro" id="IPR026444">
    <property type="entry name" value="Secre_tail"/>
</dbReference>
<dbReference type="InterPro" id="IPR008972">
    <property type="entry name" value="Cupredoxin"/>
</dbReference>
<keyword evidence="4" id="KW-1185">Reference proteome</keyword>
<evidence type="ECO:0000256" key="1">
    <source>
        <dbReference type="SAM" id="SignalP"/>
    </source>
</evidence>
<protein>
    <submittedName>
        <fullName evidence="3">T9SS type A sorting domain-containing protein</fullName>
    </submittedName>
</protein>
<evidence type="ECO:0000259" key="2">
    <source>
        <dbReference type="Pfam" id="PF18962"/>
    </source>
</evidence>
<accession>A0ABU9M175</accession>
<proteinExistence type="predicted"/>
<gene>
    <name evidence="3" type="ORF">AAFH49_19155</name>
</gene>
<dbReference type="Pfam" id="PF18962">
    <property type="entry name" value="Por_Secre_tail"/>
    <property type="match status" value="1"/>
</dbReference>
<sequence>MKLFTRSMAALAMLILSLAPTLAANITILVGDNFYHGPGNTDPNKQNDIRNITVGDVVTFSYPTGNSSHPTMSDNGAFATFQMNASSRSVTLPAFNTVGSNPYHCMAHGGPLVGQYGILNVVAAGPTATLDARTAGIEVNVYPNPSRGQVTVQLNQKAGIDYKLRLSNIIGQEVRTVALKPELTAAGLPVDLSDLRTGVYFYSLLVDGKVASTKRLVLQN</sequence>
<feature type="signal peptide" evidence="1">
    <location>
        <begin position="1"/>
        <end position="23"/>
    </location>
</feature>
<dbReference type="SUPFAM" id="SSF49503">
    <property type="entry name" value="Cupredoxins"/>
    <property type="match status" value="1"/>
</dbReference>
<reference evidence="3 4" key="1">
    <citation type="journal article" date="2018" name="Arch. Microbiol.">
        <title>Hymenobacter segetis sp. nov., isolated from soil.</title>
        <authorList>
            <person name="Ten L.N."/>
            <person name="Lim S.J."/>
            <person name="Kim B.O."/>
            <person name="Kang I.K."/>
            <person name="Jung H.Y."/>
        </authorList>
    </citation>
    <scope>NUCLEOTIDE SEQUENCE [LARGE SCALE GENOMIC DNA]</scope>
    <source>
        <strain evidence="3 4">S7-3-11</strain>
    </source>
</reference>
<dbReference type="Proteomes" id="UP001479606">
    <property type="component" value="Unassembled WGS sequence"/>
</dbReference>
<name>A0ABU9M175_9BACT</name>
<evidence type="ECO:0000313" key="3">
    <source>
        <dbReference type="EMBL" id="MEL5996341.1"/>
    </source>
</evidence>
<dbReference type="EMBL" id="JBCEVZ010000068">
    <property type="protein sequence ID" value="MEL5996341.1"/>
    <property type="molecule type" value="Genomic_DNA"/>
</dbReference>
<evidence type="ECO:0000313" key="4">
    <source>
        <dbReference type="Proteomes" id="UP001479606"/>
    </source>
</evidence>
<dbReference type="RefSeq" id="WP_342300711.1">
    <property type="nucleotide sequence ID" value="NZ_JBCEVZ010000068.1"/>
</dbReference>
<organism evidence="3 4">
    <name type="scientific">Hymenobacter segetis</name>
    <dbReference type="NCBI Taxonomy" id="2025509"/>
    <lineage>
        <taxon>Bacteria</taxon>
        <taxon>Pseudomonadati</taxon>
        <taxon>Bacteroidota</taxon>
        <taxon>Cytophagia</taxon>
        <taxon>Cytophagales</taxon>
        <taxon>Hymenobacteraceae</taxon>
        <taxon>Hymenobacter</taxon>
    </lineage>
</organism>
<comment type="caution">
    <text evidence="3">The sequence shown here is derived from an EMBL/GenBank/DDBJ whole genome shotgun (WGS) entry which is preliminary data.</text>
</comment>
<feature type="chain" id="PRO_5045058993" evidence="1">
    <location>
        <begin position="24"/>
        <end position="220"/>
    </location>
</feature>